<dbReference type="GO" id="GO:0031047">
    <property type="term" value="P:regulatory ncRNA-mediated gene silencing"/>
    <property type="evidence" value="ECO:0007669"/>
    <property type="project" value="UniProtKB-KW"/>
</dbReference>
<protein>
    <submittedName>
        <fullName evidence="7">Maelstrom domain-containing protein</fullName>
    </submittedName>
</protein>
<reference evidence="5 6" key="2">
    <citation type="submission" date="2018-11" db="EMBL/GenBank/DDBJ databases">
        <authorList>
            <consortium name="Pathogen Informatics"/>
        </authorList>
    </citation>
    <scope>NUCLEOTIDE SEQUENCE [LARGE SCALE GENOMIC DNA]</scope>
    <source>
        <strain evidence="5 6">MHpl1</strain>
    </source>
</reference>
<reference evidence="7" key="1">
    <citation type="submission" date="2016-04" db="UniProtKB">
        <authorList>
            <consortium name="WormBaseParasite"/>
        </authorList>
    </citation>
    <scope>IDENTIFICATION</scope>
</reference>
<evidence type="ECO:0000259" key="4">
    <source>
        <dbReference type="Pfam" id="PF13017"/>
    </source>
</evidence>
<keyword evidence="6" id="KW-1185">Reference proteome</keyword>
<evidence type="ECO:0000256" key="3">
    <source>
        <dbReference type="SAM" id="MobiDB-lite"/>
    </source>
</evidence>
<gene>
    <name evidence="5" type="ORF">HPLM_LOCUS3772</name>
</gene>
<dbReference type="EMBL" id="UZAF01016146">
    <property type="protein sequence ID" value="VDO21658.1"/>
    <property type="molecule type" value="Genomic_DNA"/>
</dbReference>
<accession>A0A0N4W262</accession>
<dbReference type="OrthoDB" id="5802353at2759"/>
<evidence type="ECO:0000313" key="6">
    <source>
        <dbReference type="Proteomes" id="UP000268014"/>
    </source>
</evidence>
<dbReference type="AlphaFoldDB" id="A0A0N4W262"/>
<dbReference type="InterPro" id="IPR024970">
    <property type="entry name" value="Maelstrom"/>
</dbReference>
<evidence type="ECO:0000256" key="2">
    <source>
        <dbReference type="ARBA" id="ARBA00023158"/>
    </source>
</evidence>
<organism evidence="7">
    <name type="scientific">Haemonchus placei</name>
    <name type="common">Barber's pole worm</name>
    <dbReference type="NCBI Taxonomy" id="6290"/>
    <lineage>
        <taxon>Eukaryota</taxon>
        <taxon>Metazoa</taxon>
        <taxon>Ecdysozoa</taxon>
        <taxon>Nematoda</taxon>
        <taxon>Chromadorea</taxon>
        <taxon>Rhabditida</taxon>
        <taxon>Rhabditina</taxon>
        <taxon>Rhabditomorpha</taxon>
        <taxon>Strongyloidea</taxon>
        <taxon>Trichostrongylidae</taxon>
        <taxon>Haemonchus</taxon>
    </lineage>
</organism>
<dbReference type="Pfam" id="PF13017">
    <property type="entry name" value="Maelstrom"/>
    <property type="match status" value="1"/>
</dbReference>
<dbReference type="WBParaSite" id="HPLM_0000378001-mRNA-1">
    <property type="protein sequence ID" value="HPLM_0000378001-mRNA-1"/>
    <property type="gene ID" value="HPLM_0000378001"/>
</dbReference>
<keyword evidence="2" id="KW-0943">RNA-mediated gene silencing</keyword>
<dbReference type="OMA" id="CDENEIW"/>
<evidence type="ECO:0000256" key="1">
    <source>
        <dbReference type="ARBA" id="ARBA00007057"/>
    </source>
</evidence>
<name>A0A0N4W262_HAEPC</name>
<proteinExistence type="inferred from homology"/>
<feature type="domain" description="Maelstrom" evidence="4">
    <location>
        <begin position="118"/>
        <end position="312"/>
    </location>
</feature>
<sequence length="415" mass="47850">MKVGRYKFFQLYKRHYNQDVEDDRLLITELWQTEKDPYVKEFKERRDKHKGVFRALGIDEIEVEECLERHERTITGENDMIDRLRFLEAQKTDFSSVVLQFISVYPYTIALSTNKDVLVYPAEIAITHYTLEQGVGSRFSKLINFHPRLFYGSGVPYWDHENVEKKAKSLDVSLKEPQGASPEQVWKLLMERRSPRAITVCDENEIWLVDRALYFLASTAGPDQLSVHRELVAGIVTVQDLIAALASHHTRVSKDPAQDILTRERITQEFKRMRETTSCCAYHDKRPPNHQSRQLCPVAKTALLIDAICTLCISANLANFRTLYMQHPELHTVGVVQMVGGTNEEHGLDEEREDTLEETTAEASSESSSKGFQLWYEVVDDSEKIFPRKQTVNFDLTDVTLRMVNRVPGLMGSYL</sequence>
<comment type="similarity">
    <text evidence="1">Belongs to the maelstrom family.</text>
</comment>
<dbReference type="GO" id="GO:0060964">
    <property type="term" value="P:regulation of miRNA-mediated gene silencing"/>
    <property type="evidence" value="ECO:0007669"/>
    <property type="project" value="InterPro"/>
</dbReference>
<evidence type="ECO:0000313" key="5">
    <source>
        <dbReference type="EMBL" id="VDO21658.1"/>
    </source>
</evidence>
<feature type="region of interest" description="Disordered" evidence="3">
    <location>
        <begin position="346"/>
        <end position="368"/>
    </location>
</feature>
<feature type="compositionally biased region" description="Acidic residues" evidence="3">
    <location>
        <begin position="347"/>
        <end position="360"/>
    </location>
</feature>
<dbReference type="Proteomes" id="UP000268014">
    <property type="component" value="Unassembled WGS sequence"/>
</dbReference>
<evidence type="ECO:0000313" key="7">
    <source>
        <dbReference type="WBParaSite" id="HPLM_0000378001-mRNA-1"/>
    </source>
</evidence>